<gene>
    <name evidence="9" type="ORF">JW744_03295</name>
</gene>
<evidence type="ECO:0000259" key="7">
    <source>
        <dbReference type="Pfam" id="PF04055"/>
    </source>
</evidence>
<dbReference type="PANTHER" id="PTHR11228">
    <property type="entry name" value="RADICAL SAM DOMAIN PROTEIN"/>
    <property type="match status" value="1"/>
</dbReference>
<dbReference type="InterPro" id="IPR034391">
    <property type="entry name" value="AdoMet-like_SPASM_containing"/>
</dbReference>
<protein>
    <submittedName>
        <fullName evidence="9">SPASM domain-containing protein</fullName>
    </submittedName>
</protein>
<proteinExistence type="predicted"/>
<dbReference type="InterPro" id="IPR058240">
    <property type="entry name" value="rSAM_sf"/>
</dbReference>
<dbReference type="AlphaFoldDB" id="A0A938YSV3"/>
<dbReference type="Gene3D" id="3.20.20.70">
    <property type="entry name" value="Aldolase class I"/>
    <property type="match status" value="1"/>
</dbReference>
<dbReference type="GO" id="GO:0051536">
    <property type="term" value="F:iron-sulfur cluster binding"/>
    <property type="evidence" value="ECO:0007669"/>
    <property type="project" value="UniProtKB-KW"/>
</dbReference>
<dbReference type="InterPro" id="IPR050377">
    <property type="entry name" value="Radical_SAM_PqqE_MftC-like"/>
</dbReference>
<accession>A0A938YSV3</accession>
<keyword evidence="2" id="KW-0004">4Fe-4S</keyword>
<keyword evidence="4" id="KW-0479">Metal-binding</keyword>
<dbReference type="CDD" id="cd01335">
    <property type="entry name" value="Radical_SAM"/>
    <property type="match status" value="1"/>
</dbReference>
<evidence type="ECO:0000256" key="4">
    <source>
        <dbReference type="ARBA" id="ARBA00022723"/>
    </source>
</evidence>
<evidence type="ECO:0000256" key="5">
    <source>
        <dbReference type="ARBA" id="ARBA00023004"/>
    </source>
</evidence>
<dbReference type="GO" id="GO:0046872">
    <property type="term" value="F:metal ion binding"/>
    <property type="evidence" value="ECO:0007669"/>
    <property type="project" value="UniProtKB-KW"/>
</dbReference>
<evidence type="ECO:0000256" key="1">
    <source>
        <dbReference type="ARBA" id="ARBA00001966"/>
    </source>
</evidence>
<dbReference type="Proteomes" id="UP000809243">
    <property type="component" value="Unassembled WGS sequence"/>
</dbReference>
<keyword evidence="5" id="KW-0408">Iron</keyword>
<dbReference type="SUPFAM" id="SSF102114">
    <property type="entry name" value="Radical SAM enzymes"/>
    <property type="match status" value="1"/>
</dbReference>
<evidence type="ECO:0000256" key="3">
    <source>
        <dbReference type="ARBA" id="ARBA00022691"/>
    </source>
</evidence>
<evidence type="ECO:0000256" key="2">
    <source>
        <dbReference type="ARBA" id="ARBA00022485"/>
    </source>
</evidence>
<keyword evidence="3" id="KW-0949">S-adenosyl-L-methionine</keyword>
<feature type="domain" description="Radical SAM core" evidence="7">
    <location>
        <begin position="55"/>
        <end position="185"/>
    </location>
</feature>
<dbReference type="InterPro" id="IPR013785">
    <property type="entry name" value="Aldolase_TIM"/>
</dbReference>
<organism evidence="9 10">
    <name type="scientific">Candidatus Iainarchaeum sp</name>
    <dbReference type="NCBI Taxonomy" id="3101447"/>
    <lineage>
        <taxon>Archaea</taxon>
        <taxon>Candidatus Iainarchaeota</taxon>
        <taxon>Candidatus Iainarchaeia</taxon>
        <taxon>Candidatus Iainarchaeales</taxon>
        <taxon>Candidatus Iainarchaeaceae</taxon>
        <taxon>Candidatus Iainarchaeum</taxon>
    </lineage>
</organism>
<evidence type="ECO:0000313" key="10">
    <source>
        <dbReference type="Proteomes" id="UP000809243"/>
    </source>
</evidence>
<evidence type="ECO:0000256" key="6">
    <source>
        <dbReference type="ARBA" id="ARBA00023014"/>
    </source>
</evidence>
<dbReference type="InterPro" id="IPR023885">
    <property type="entry name" value="4Fe4S-binding_SPASM_dom"/>
</dbReference>
<dbReference type="GO" id="GO:0003824">
    <property type="term" value="F:catalytic activity"/>
    <property type="evidence" value="ECO:0007669"/>
    <property type="project" value="InterPro"/>
</dbReference>
<dbReference type="SFLD" id="SFLDG01067">
    <property type="entry name" value="SPASM/twitch_domain_containing"/>
    <property type="match status" value="1"/>
</dbReference>
<dbReference type="SFLD" id="SFLDS00029">
    <property type="entry name" value="Radical_SAM"/>
    <property type="match status" value="1"/>
</dbReference>
<dbReference type="PANTHER" id="PTHR11228:SF7">
    <property type="entry name" value="PQQA PEPTIDE CYCLASE"/>
    <property type="match status" value="1"/>
</dbReference>
<dbReference type="Pfam" id="PF04055">
    <property type="entry name" value="Radical_SAM"/>
    <property type="match status" value="1"/>
</dbReference>
<evidence type="ECO:0000313" key="9">
    <source>
        <dbReference type="EMBL" id="MBN2067467.1"/>
    </source>
</evidence>
<reference evidence="9" key="1">
    <citation type="submission" date="2021-01" db="EMBL/GenBank/DDBJ databases">
        <title>Active Sulfur Cycling in an Early Earth Analoge.</title>
        <authorList>
            <person name="Hahn C.R."/>
            <person name="Youssef N.H."/>
            <person name="Elshahed M."/>
        </authorList>
    </citation>
    <scope>NUCLEOTIDE SEQUENCE</scope>
    <source>
        <strain evidence="9">Zod_Metabat.1151</strain>
    </source>
</reference>
<dbReference type="EMBL" id="JAFGDB010000053">
    <property type="protein sequence ID" value="MBN2067467.1"/>
    <property type="molecule type" value="Genomic_DNA"/>
</dbReference>
<comment type="caution">
    <text evidence="9">The sequence shown here is derived from an EMBL/GenBank/DDBJ whole genome shotgun (WGS) entry which is preliminary data.</text>
</comment>
<dbReference type="SFLD" id="SFLDG01387">
    <property type="entry name" value="BtrN-like_SPASM_domain_contain"/>
    <property type="match status" value="1"/>
</dbReference>
<comment type="cofactor">
    <cofactor evidence="1">
        <name>[4Fe-4S] cluster</name>
        <dbReference type="ChEBI" id="CHEBI:49883"/>
    </cofactor>
</comment>
<dbReference type="Pfam" id="PF13186">
    <property type="entry name" value="SPASM"/>
    <property type="match status" value="1"/>
</dbReference>
<dbReference type="InterPro" id="IPR007197">
    <property type="entry name" value="rSAM"/>
</dbReference>
<evidence type="ECO:0000259" key="8">
    <source>
        <dbReference type="Pfam" id="PF13186"/>
    </source>
</evidence>
<name>A0A938YSV3_9ARCH</name>
<sequence>MNYYFFQAKRSLKRFVLTPYFGVRKFFNAAGLFAQFGLFKNSRVLGMPLKLSLDPTSICQLKCPLCPTGQGSNARSRGRMEFSSYKKLVDEIAPFLYEIDLNNWGEPFLNKDLIKMIGYAHKKRIRTSVNTNLNVALSESDAEKLVKSGLDVLYISMDGITQKTYEKYRVGGNLQTVWDNIALVSGKKKELGLKKPRIFWQFLVSRFNEHELPELQAVKERLGVDELVIGFLRSDMGKEIFTPDREKVESLKKWLPKNESLSRYDYKEKKRKLQKGFCHFLWFVSVVNWNGSVSPCCASYNEKLDFGNAFKEGFKTVWNNEKYVAARKAVASRKPESKTVCDNCIKTGFID</sequence>
<keyword evidence="6" id="KW-0411">Iron-sulfur</keyword>
<dbReference type="CDD" id="cd21109">
    <property type="entry name" value="SPASM"/>
    <property type="match status" value="1"/>
</dbReference>
<feature type="domain" description="4Fe4S-binding SPASM" evidence="8">
    <location>
        <begin position="278"/>
        <end position="344"/>
    </location>
</feature>